<evidence type="ECO:0000256" key="4">
    <source>
        <dbReference type="ARBA" id="ARBA00022603"/>
    </source>
</evidence>
<dbReference type="NCBIfam" id="TIGR02072">
    <property type="entry name" value="BioC"/>
    <property type="match status" value="1"/>
</dbReference>
<dbReference type="OrthoDB" id="9760689at2"/>
<accession>A0A5J5G269</accession>
<dbReference type="CDD" id="cd02440">
    <property type="entry name" value="AdoMet_MTases"/>
    <property type="match status" value="1"/>
</dbReference>
<dbReference type="EMBL" id="VYKJ01000004">
    <property type="protein sequence ID" value="KAA9000582.1"/>
    <property type="molecule type" value="Genomic_DNA"/>
</dbReference>
<comment type="similarity">
    <text evidence="8">Belongs to the methyltransferase superfamily.</text>
</comment>
<dbReference type="RefSeq" id="WP_150434850.1">
    <property type="nucleotide sequence ID" value="NZ_VYKJ01000004.1"/>
</dbReference>
<feature type="domain" description="Methyltransferase type 11" evidence="9">
    <location>
        <begin position="53"/>
        <end position="144"/>
    </location>
</feature>
<comment type="function">
    <text evidence="8">Converts the free carboxyl group of a malonyl-thioester to its methyl ester by transfer of a methyl group from S-adenosyl-L-methionine (SAM). It allows to synthesize pimeloyl-ACP via the fatty acid synthetic pathway.</text>
</comment>
<dbReference type="InterPro" id="IPR011814">
    <property type="entry name" value="BioC"/>
</dbReference>
<keyword evidence="6 8" id="KW-0949">S-adenosyl-L-methionine</keyword>
<evidence type="ECO:0000256" key="2">
    <source>
        <dbReference type="ARBA" id="ARBA00004746"/>
    </source>
</evidence>
<dbReference type="InterPro" id="IPR029063">
    <property type="entry name" value="SAM-dependent_MTases_sf"/>
</dbReference>
<keyword evidence="11" id="KW-1185">Reference proteome</keyword>
<dbReference type="UniPathway" id="UPA00078"/>
<dbReference type="Proteomes" id="UP000335415">
    <property type="component" value="Unassembled WGS sequence"/>
</dbReference>
<evidence type="ECO:0000256" key="3">
    <source>
        <dbReference type="ARBA" id="ARBA00012327"/>
    </source>
</evidence>
<dbReference type="Gene3D" id="3.40.50.150">
    <property type="entry name" value="Vaccinia Virus protein VP39"/>
    <property type="match status" value="1"/>
</dbReference>
<dbReference type="GO" id="GO:0032259">
    <property type="term" value="P:methylation"/>
    <property type="evidence" value="ECO:0007669"/>
    <property type="project" value="UniProtKB-KW"/>
</dbReference>
<keyword evidence="5 8" id="KW-0808">Transferase</keyword>
<organism evidence="10 11">
    <name type="scientific">Affinibrenneria salicis</name>
    <dbReference type="NCBI Taxonomy" id="2590031"/>
    <lineage>
        <taxon>Bacteria</taxon>
        <taxon>Pseudomonadati</taxon>
        <taxon>Pseudomonadota</taxon>
        <taxon>Gammaproteobacteria</taxon>
        <taxon>Enterobacterales</taxon>
        <taxon>Pectobacteriaceae</taxon>
        <taxon>Affinibrenneria</taxon>
    </lineage>
</organism>
<dbReference type="EC" id="2.1.1.197" evidence="3 8"/>
<comment type="catalytic activity">
    <reaction evidence="1 8">
        <text>malonyl-[ACP] + S-adenosyl-L-methionine = malonyl-[ACP] methyl ester + S-adenosyl-L-homocysteine</text>
        <dbReference type="Rhea" id="RHEA:17105"/>
        <dbReference type="Rhea" id="RHEA-COMP:9623"/>
        <dbReference type="Rhea" id="RHEA-COMP:9954"/>
        <dbReference type="ChEBI" id="CHEBI:57856"/>
        <dbReference type="ChEBI" id="CHEBI:59789"/>
        <dbReference type="ChEBI" id="CHEBI:78449"/>
        <dbReference type="ChEBI" id="CHEBI:78845"/>
        <dbReference type="EC" id="2.1.1.197"/>
    </reaction>
</comment>
<dbReference type="GO" id="GO:0009102">
    <property type="term" value="P:biotin biosynthetic process"/>
    <property type="evidence" value="ECO:0007669"/>
    <property type="project" value="UniProtKB-UniRule"/>
</dbReference>
<dbReference type="PANTHER" id="PTHR43591">
    <property type="entry name" value="METHYLTRANSFERASE"/>
    <property type="match status" value="1"/>
</dbReference>
<evidence type="ECO:0000256" key="6">
    <source>
        <dbReference type="ARBA" id="ARBA00022691"/>
    </source>
</evidence>
<reference evidence="10 11" key="1">
    <citation type="submission" date="2019-09" db="EMBL/GenBank/DDBJ databases">
        <authorList>
            <person name="Li Y."/>
        </authorList>
    </citation>
    <scope>NUCLEOTIDE SEQUENCE [LARGE SCALE GENOMIC DNA]</scope>
    <source>
        <strain evidence="10 11">L3-3HA</strain>
    </source>
</reference>
<dbReference type="HAMAP" id="MF_00835">
    <property type="entry name" value="BioC"/>
    <property type="match status" value="1"/>
</dbReference>
<name>A0A5J5G269_9GAMM</name>
<keyword evidence="4 8" id="KW-0489">Methyltransferase</keyword>
<comment type="pathway">
    <text evidence="2 8">Cofactor biosynthesis; biotin biosynthesis.</text>
</comment>
<dbReference type="GO" id="GO:0008757">
    <property type="term" value="F:S-adenosylmethionine-dependent methyltransferase activity"/>
    <property type="evidence" value="ECO:0007669"/>
    <property type="project" value="InterPro"/>
</dbReference>
<dbReference type="InterPro" id="IPR013216">
    <property type="entry name" value="Methyltransf_11"/>
</dbReference>
<evidence type="ECO:0000256" key="1">
    <source>
        <dbReference type="ARBA" id="ARBA00000852"/>
    </source>
</evidence>
<evidence type="ECO:0000313" key="11">
    <source>
        <dbReference type="Proteomes" id="UP000335415"/>
    </source>
</evidence>
<evidence type="ECO:0000256" key="5">
    <source>
        <dbReference type="ARBA" id="ARBA00022679"/>
    </source>
</evidence>
<dbReference type="SUPFAM" id="SSF53335">
    <property type="entry name" value="S-adenosyl-L-methionine-dependent methyltransferases"/>
    <property type="match status" value="1"/>
</dbReference>
<dbReference type="GO" id="GO:0102130">
    <property type="term" value="F:malonyl-CoA methyltransferase activity"/>
    <property type="evidence" value="ECO:0007669"/>
    <property type="project" value="UniProtKB-EC"/>
</dbReference>
<evidence type="ECO:0000259" key="9">
    <source>
        <dbReference type="Pfam" id="PF08241"/>
    </source>
</evidence>
<evidence type="ECO:0000256" key="7">
    <source>
        <dbReference type="ARBA" id="ARBA00022756"/>
    </source>
</evidence>
<comment type="caution">
    <text evidence="10">The sequence shown here is derived from an EMBL/GenBank/DDBJ whole genome shotgun (WGS) entry which is preliminary data.</text>
</comment>
<evidence type="ECO:0000313" key="10">
    <source>
        <dbReference type="EMBL" id="KAA9000582.1"/>
    </source>
</evidence>
<dbReference type="GO" id="GO:0010340">
    <property type="term" value="F:carboxyl-O-methyltransferase activity"/>
    <property type="evidence" value="ECO:0007669"/>
    <property type="project" value="UniProtKB-UniRule"/>
</dbReference>
<proteinExistence type="inferred from homology"/>
<dbReference type="Pfam" id="PF08241">
    <property type="entry name" value="Methyltransf_11"/>
    <property type="match status" value="1"/>
</dbReference>
<evidence type="ECO:0000256" key="8">
    <source>
        <dbReference type="HAMAP-Rule" id="MF_00835"/>
    </source>
</evidence>
<protein>
    <recommendedName>
        <fullName evidence="3 8">Malonyl-[acyl-carrier protein] O-methyltransferase</fullName>
        <shortName evidence="8">Malonyl-ACP O-methyltransferase</shortName>
        <ecNumber evidence="3 8">2.1.1.197</ecNumber>
    </recommendedName>
    <alternativeName>
        <fullName evidence="8">Biotin synthesis protein BioC</fullName>
    </alternativeName>
</protein>
<keyword evidence="7 8" id="KW-0093">Biotin biosynthesis</keyword>
<dbReference type="PANTHER" id="PTHR43591:SF99">
    <property type="entry name" value="OS06G0646000 PROTEIN"/>
    <property type="match status" value="1"/>
</dbReference>
<sequence>MPTEPAPRQADKQAIARAFGRAAARYDRFAELQRISGERLMALSADHPGRQVLDAGCGTGYFSRRWRQQGREVTALDLSAEMLAQARQQQAATHYLSGDIEHLPLPDGAVDISFCNLAVQWCDTLPRALAELHRVTRPGGRVVFSTLAQGSLQELAQAWTALDGSRRVNRFLPAAAIEQACRPWRHQISAEQHCLWFSDVMTLMQSLKGIGATWLQQGRAPGLLGRRRLDALATGYPRREQGFPLSYHLIYGVLYHD</sequence>
<dbReference type="AlphaFoldDB" id="A0A5J5G269"/>
<gene>
    <name evidence="8 10" type="primary">bioC</name>
    <name evidence="10" type="ORF">FJU30_10165</name>
</gene>